<evidence type="ECO:0000256" key="4">
    <source>
        <dbReference type="ARBA" id="ARBA00022452"/>
    </source>
</evidence>
<evidence type="ECO:0000256" key="1">
    <source>
        <dbReference type="ARBA" id="ARBA00004442"/>
    </source>
</evidence>
<dbReference type="InterPro" id="IPR010130">
    <property type="entry name" value="T1SS_OMP_TolC"/>
</dbReference>
<dbReference type="AlphaFoldDB" id="A0A927FEP2"/>
<sequence>MTFHFPKNCIALAVYLCAASASGMNLLETYRLALEQDATIRASRAALESGRERLPQARAQLLPSVQANVGRTYSDLNTTSPNFLGQETTTNSTYYSFGKTVSLRQPLFSPQRYFQYQQAKDQVADAEAIHQRDLQELIVRVGGAYMEALLTDDQLKLVLAQKQQYTAMVDAAKKALKAGSGTRTDVDDAQARLDMALASELEARQNKDYTHRQLEILVNQPVDKLSLLSLPGLAALPAELPSLESWIEMAQNTSPEILSLTARLAAAEKEISKAKSGHAPVIDGVVQWNDSGNENVTRLNSRFVTKSVGVQLVVPIFQGGYVTSQVRQAVAERTRMEEALEATRRDLNLRIHKEYRGVTEGALKVRALEQAQRSAEQLLQSTIKSKQAGVRTTLDILNAEQQLAQVSRDLVQGRYLYLMSRLRLSSLVGKPPLEVLTEVAQAFEP</sequence>
<feature type="chain" id="PRO_5037035128" evidence="8">
    <location>
        <begin position="24"/>
        <end position="445"/>
    </location>
</feature>
<dbReference type="Pfam" id="PF02321">
    <property type="entry name" value="OEP"/>
    <property type="match status" value="2"/>
</dbReference>
<evidence type="ECO:0000256" key="2">
    <source>
        <dbReference type="ARBA" id="ARBA00007613"/>
    </source>
</evidence>
<dbReference type="RefSeq" id="WP_191818134.1">
    <property type="nucleotide sequence ID" value="NZ_JACYFT010000001.1"/>
</dbReference>
<dbReference type="InterPro" id="IPR051906">
    <property type="entry name" value="TolC-like"/>
</dbReference>
<keyword evidence="5" id="KW-0812">Transmembrane</keyword>
<dbReference type="GO" id="GO:0015562">
    <property type="term" value="F:efflux transmembrane transporter activity"/>
    <property type="evidence" value="ECO:0007669"/>
    <property type="project" value="InterPro"/>
</dbReference>
<gene>
    <name evidence="9" type="ORF">IC609_03920</name>
</gene>
<evidence type="ECO:0000256" key="7">
    <source>
        <dbReference type="ARBA" id="ARBA00023237"/>
    </source>
</evidence>
<name>A0A927FEP2_9BURK</name>
<comment type="caution">
    <text evidence="9">The sequence shown here is derived from an EMBL/GenBank/DDBJ whole genome shotgun (WGS) entry which is preliminary data.</text>
</comment>
<dbReference type="Proteomes" id="UP000647424">
    <property type="component" value="Unassembled WGS sequence"/>
</dbReference>
<evidence type="ECO:0000313" key="10">
    <source>
        <dbReference type="Proteomes" id="UP000647424"/>
    </source>
</evidence>
<reference evidence="9" key="1">
    <citation type="submission" date="2020-09" db="EMBL/GenBank/DDBJ databases">
        <title>Genome seq and assembly of Limnohabitants sp.</title>
        <authorList>
            <person name="Chhetri G."/>
        </authorList>
    </citation>
    <scope>NUCLEOTIDE SEQUENCE</scope>
    <source>
        <strain evidence="9">JUR4</strain>
    </source>
</reference>
<feature type="signal peptide" evidence="8">
    <location>
        <begin position="1"/>
        <end position="23"/>
    </location>
</feature>
<proteinExistence type="inferred from homology"/>
<dbReference type="SUPFAM" id="SSF56954">
    <property type="entry name" value="Outer membrane efflux proteins (OEP)"/>
    <property type="match status" value="1"/>
</dbReference>
<dbReference type="InterPro" id="IPR003423">
    <property type="entry name" value="OMP_efflux"/>
</dbReference>
<dbReference type="EMBL" id="JACYFT010000001">
    <property type="protein sequence ID" value="MBD8049681.1"/>
    <property type="molecule type" value="Genomic_DNA"/>
</dbReference>
<keyword evidence="3" id="KW-0813">Transport</keyword>
<organism evidence="9 10">
    <name type="scientific">Limnohabitans radicicola</name>
    <dbReference type="NCBI Taxonomy" id="2771427"/>
    <lineage>
        <taxon>Bacteria</taxon>
        <taxon>Pseudomonadati</taxon>
        <taxon>Pseudomonadota</taxon>
        <taxon>Betaproteobacteria</taxon>
        <taxon>Burkholderiales</taxon>
        <taxon>Comamonadaceae</taxon>
        <taxon>Limnohabitans</taxon>
    </lineage>
</organism>
<keyword evidence="8" id="KW-0732">Signal</keyword>
<evidence type="ECO:0000256" key="6">
    <source>
        <dbReference type="ARBA" id="ARBA00023136"/>
    </source>
</evidence>
<accession>A0A927FEP2</accession>
<keyword evidence="10" id="KW-1185">Reference proteome</keyword>
<comment type="similarity">
    <text evidence="2">Belongs to the outer membrane factor (OMF) (TC 1.B.17) family.</text>
</comment>
<dbReference type="GO" id="GO:0015288">
    <property type="term" value="F:porin activity"/>
    <property type="evidence" value="ECO:0007669"/>
    <property type="project" value="TreeGrafter"/>
</dbReference>
<dbReference type="Gene3D" id="1.20.1600.10">
    <property type="entry name" value="Outer membrane efflux proteins (OEP)"/>
    <property type="match status" value="1"/>
</dbReference>
<evidence type="ECO:0000256" key="3">
    <source>
        <dbReference type="ARBA" id="ARBA00022448"/>
    </source>
</evidence>
<evidence type="ECO:0000256" key="5">
    <source>
        <dbReference type="ARBA" id="ARBA00022692"/>
    </source>
</evidence>
<evidence type="ECO:0000256" key="8">
    <source>
        <dbReference type="SAM" id="SignalP"/>
    </source>
</evidence>
<dbReference type="GO" id="GO:0009279">
    <property type="term" value="C:cell outer membrane"/>
    <property type="evidence" value="ECO:0007669"/>
    <property type="project" value="UniProtKB-SubCell"/>
</dbReference>
<keyword evidence="7" id="KW-0998">Cell outer membrane</keyword>
<evidence type="ECO:0000313" key="9">
    <source>
        <dbReference type="EMBL" id="MBD8049681.1"/>
    </source>
</evidence>
<dbReference type="GO" id="GO:1990281">
    <property type="term" value="C:efflux pump complex"/>
    <property type="evidence" value="ECO:0007669"/>
    <property type="project" value="TreeGrafter"/>
</dbReference>
<keyword evidence="4" id="KW-1134">Transmembrane beta strand</keyword>
<keyword evidence="6" id="KW-0472">Membrane</keyword>
<dbReference type="PANTHER" id="PTHR30026:SF20">
    <property type="entry name" value="OUTER MEMBRANE PROTEIN TOLC"/>
    <property type="match status" value="1"/>
</dbReference>
<protein>
    <submittedName>
        <fullName evidence="9">TolC family outer membrane protein</fullName>
    </submittedName>
</protein>
<dbReference type="PANTHER" id="PTHR30026">
    <property type="entry name" value="OUTER MEMBRANE PROTEIN TOLC"/>
    <property type="match status" value="1"/>
</dbReference>
<dbReference type="NCBIfam" id="TIGR01844">
    <property type="entry name" value="type_I_sec_TolC"/>
    <property type="match status" value="1"/>
</dbReference>
<comment type="subcellular location">
    <subcellularLocation>
        <location evidence="1">Cell outer membrane</location>
    </subcellularLocation>
</comment>